<feature type="transmembrane region" description="Helical" evidence="1">
    <location>
        <begin position="112"/>
        <end position="133"/>
    </location>
</feature>
<organism evidence="2 3">
    <name type="scientific">Paraconexibacter algicola</name>
    <dbReference type="NCBI Taxonomy" id="2133960"/>
    <lineage>
        <taxon>Bacteria</taxon>
        <taxon>Bacillati</taxon>
        <taxon>Actinomycetota</taxon>
        <taxon>Thermoleophilia</taxon>
        <taxon>Solirubrobacterales</taxon>
        <taxon>Paraconexibacteraceae</taxon>
        <taxon>Paraconexibacter</taxon>
    </lineage>
</organism>
<feature type="transmembrane region" description="Helical" evidence="1">
    <location>
        <begin position="54"/>
        <end position="74"/>
    </location>
</feature>
<keyword evidence="1" id="KW-0812">Transmembrane</keyword>
<sequence length="223" mass="22736">MSRLLRLLGAVAIVGLSIVLATAAIYGLIRTGTCGAPPGAVAVRPCPKGTGGQVLQLIGSIFVLPAVGIALAPVARQLLAGLWWCYLWLAMGAAAMVVAYGPASPPGSSGDALGVGITFLAIGGFSLLLILGLMTIARRGSADAEEVLARARAEGRLGPTRSPADGDAMATLAGQLGAIARAREAIDDDPVAGRLRKLDELRTAGVITDAEHAARRRAILDEL</sequence>
<dbReference type="AlphaFoldDB" id="A0A2T4UHR5"/>
<proteinExistence type="predicted"/>
<dbReference type="Proteomes" id="UP000240739">
    <property type="component" value="Unassembled WGS sequence"/>
</dbReference>
<feature type="transmembrane region" description="Helical" evidence="1">
    <location>
        <begin position="81"/>
        <end position="100"/>
    </location>
</feature>
<feature type="transmembrane region" description="Helical" evidence="1">
    <location>
        <begin position="7"/>
        <end position="29"/>
    </location>
</feature>
<evidence type="ECO:0008006" key="4">
    <source>
        <dbReference type="Google" id="ProtNLM"/>
    </source>
</evidence>
<keyword evidence="3" id="KW-1185">Reference proteome</keyword>
<name>A0A2T4UHR5_9ACTN</name>
<protein>
    <recommendedName>
        <fullName evidence="4">SHOCT domain-containing protein</fullName>
    </recommendedName>
</protein>
<evidence type="ECO:0000313" key="2">
    <source>
        <dbReference type="EMBL" id="PTL58780.1"/>
    </source>
</evidence>
<accession>A0A2T4UHR5</accession>
<dbReference type="RefSeq" id="WP_107567217.1">
    <property type="nucleotide sequence ID" value="NZ_PYYB01000001.1"/>
</dbReference>
<evidence type="ECO:0000313" key="3">
    <source>
        <dbReference type="Proteomes" id="UP000240739"/>
    </source>
</evidence>
<dbReference type="OrthoDB" id="4733893at2"/>
<gene>
    <name evidence="2" type="ORF">C7Y72_03510</name>
</gene>
<dbReference type="EMBL" id="PYYB01000001">
    <property type="protein sequence ID" value="PTL58780.1"/>
    <property type="molecule type" value="Genomic_DNA"/>
</dbReference>
<evidence type="ECO:0000256" key="1">
    <source>
        <dbReference type="SAM" id="Phobius"/>
    </source>
</evidence>
<comment type="caution">
    <text evidence="2">The sequence shown here is derived from an EMBL/GenBank/DDBJ whole genome shotgun (WGS) entry which is preliminary data.</text>
</comment>
<keyword evidence="1" id="KW-0472">Membrane</keyword>
<keyword evidence="1" id="KW-1133">Transmembrane helix</keyword>
<reference evidence="2 3" key="1">
    <citation type="submission" date="2018-03" db="EMBL/GenBank/DDBJ databases">
        <title>Aquarubrobacter algicola gen. nov., sp. nov., a novel actinobacterium isolated from shallow eutrophic lake during the end of cyanobacterial harmful algal blooms.</title>
        <authorList>
            <person name="Chun S.J."/>
        </authorList>
    </citation>
    <scope>NUCLEOTIDE SEQUENCE [LARGE SCALE GENOMIC DNA]</scope>
    <source>
        <strain evidence="2 3">Seoho-28</strain>
    </source>
</reference>